<comment type="caution">
    <text evidence="5">The sequence shown here is derived from an EMBL/GenBank/DDBJ whole genome shotgun (WGS) entry which is preliminary data.</text>
</comment>
<evidence type="ECO:0000313" key="5">
    <source>
        <dbReference type="EMBL" id="GBL44854.1"/>
    </source>
</evidence>
<dbReference type="RefSeq" id="WP_124703690.1">
    <property type="nucleotide sequence ID" value="NZ_BGOW01000003.1"/>
</dbReference>
<gene>
    <name evidence="5" type="ORF">SFMTTN_0655</name>
</gene>
<dbReference type="CDD" id="cd02976">
    <property type="entry name" value="NrdH"/>
    <property type="match status" value="1"/>
</dbReference>
<keyword evidence="2" id="KW-0732">Signal</keyword>
<dbReference type="Proteomes" id="UP000286806">
    <property type="component" value="Unassembled WGS sequence"/>
</dbReference>
<feature type="compositionally biased region" description="Polar residues" evidence="1">
    <location>
        <begin position="172"/>
        <end position="187"/>
    </location>
</feature>
<evidence type="ECO:0000259" key="4">
    <source>
        <dbReference type="Pfam" id="PF13511"/>
    </source>
</evidence>
<feature type="chain" id="PRO_5019287764" description="Glutaredoxin family protein" evidence="2">
    <location>
        <begin position="20"/>
        <end position="187"/>
    </location>
</feature>
<evidence type="ECO:0000256" key="1">
    <source>
        <dbReference type="SAM" id="MobiDB-lite"/>
    </source>
</evidence>
<protein>
    <recommendedName>
        <fullName evidence="7">Glutaredoxin family protein</fullName>
    </recommendedName>
</protein>
<evidence type="ECO:0000259" key="3">
    <source>
        <dbReference type="Pfam" id="PF00462"/>
    </source>
</evidence>
<dbReference type="PROSITE" id="PS51354">
    <property type="entry name" value="GLUTAREDOXIN_2"/>
    <property type="match status" value="1"/>
</dbReference>
<name>A0A401JBA6_9PROT</name>
<dbReference type="InterPro" id="IPR025392">
    <property type="entry name" value="DUF4124"/>
</dbReference>
<sequence>MRKLAASMVLLLCATSVYASQVYRWVDKNGQVQYSDQPPPAGVKKSEQRTIGSNVIDGQASYPLQQAMAKNPVVLYAGQCGPLCDEARKLLDKRGIPYAAKDPQNQKTDADELMKLVGVMEVPVLKVGNQHVKGFDPNRWNTALDEGGYPKSNLPLRERKTDTATPDKAVNNPASATGPSQTPAPKK</sequence>
<feature type="domain" description="DUF4124" evidence="4">
    <location>
        <begin position="10"/>
        <end position="47"/>
    </location>
</feature>
<keyword evidence="6" id="KW-1185">Reference proteome</keyword>
<evidence type="ECO:0000313" key="6">
    <source>
        <dbReference type="Proteomes" id="UP000286806"/>
    </source>
</evidence>
<feature type="signal peptide" evidence="2">
    <location>
        <begin position="1"/>
        <end position="19"/>
    </location>
</feature>
<accession>A0A401JBA6</accession>
<evidence type="ECO:0008006" key="7">
    <source>
        <dbReference type="Google" id="ProtNLM"/>
    </source>
</evidence>
<feature type="domain" description="Glutaredoxin" evidence="3">
    <location>
        <begin position="82"/>
        <end position="132"/>
    </location>
</feature>
<organism evidence="5 6">
    <name type="scientific">Sulfuriferula multivorans</name>
    <dbReference type="NCBI Taxonomy" id="1559896"/>
    <lineage>
        <taxon>Bacteria</taxon>
        <taxon>Pseudomonadati</taxon>
        <taxon>Pseudomonadota</taxon>
        <taxon>Betaproteobacteria</taxon>
        <taxon>Nitrosomonadales</taxon>
        <taxon>Sulfuricellaceae</taxon>
        <taxon>Sulfuriferula</taxon>
    </lineage>
</organism>
<proteinExistence type="predicted"/>
<dbReference type="InterPro" id="IPR002109">
    <property type="entry name" value="Glutaredoxin"/>
</dbReference>
<dbReference type="Pfam" id="PF13511">
    <property type="entry name" value="DUF4124"/>
    <property type="match status" value="1"/>
</dbReference>
<dbReference type="Pfam" id="PF00462">
    <property type="entry name" value="Glutaredoxin"/>
    <property type="match status" value="1"/>
</dbReference>
<evidence type="ECO:0000256" key="2">
    <source>
        <dbReference type="SAM" id="SignalP"/>
    </source>
</evidence>
<dbReference type="OrthoDB" id="8794394at2"/>
<dbReference type="SUPFAM" id="SSF52833">
    <property type="entry name" value="Thioredoxin-like"/>
    <property type="match status" value="1"/>
</dbReference>
<reference evidence="5 6" key="1">
    <citation type="journal article" date="2019" name="Front. Microbiol.">
        <title>Genomes of Neutrophilic Sulfur-Oxidizing Chemolithoautotrophs Representing 9 Proteobacterial Species From 8 Genera.</title>
        <authorList>
            <person name="Watanabe T."/>
            <person name="Kojima H."/>
            <person name="Umezawa K."/>
            <person name="Hori C."/>
            <person name="Takasuka T.E."/>
            <person name="Kato Y."/>
            <person name="Fukui M."/>
        </authorList>
    </citation>
    <scope>NUCLEOTIDE SEQUENCE [LARGE SCALE GENOMIC DNA]</scope>
    <source>
        <strain evidence="5 6">TTN</strain>
    </source>
</reference>
<feature type="region of interest" description="Disordered" evidence="1">
    <location>
        <begin position="137"/>
        <end position="187"/>
    </location>
</feature>
<dbReference type="AlphaFoldDB" id="A0A401JBA6"/>
<dbReference type="InterPro" id="IPR036249">
    <property type="entry name" value="Thioredoxin-like_sf"/>
</dbReference>
<dbReference type="EMBL" id="BGOW01000003">
    <property type="protein sequence ID" value="GBL44854.1"/>
    <property type="molecule type" value="Genomic_DNA"/>
</dbReference>
<dbReference type="Gene3D" id="3.40.30.10">
    <property type="entry name" value="Glutaredoxin"/>
    <property type="match status" value="1"/>
</dbReference>